<dbReference type="Proteomes" id="UP000828390">
    <property type="component" value="Unassembled WGS sequence"/>
</dbReference>
<reference evidence="1" key="1">
    <citation type="journal article" date="2019" name="bioRxiv">
        <title>The Genome of the Zebra Mussel, Dreissena polymorpha: A Resource for Invasive Species Research.</title>
        <authorList>
            <person name="McCartney M.A."/>
            <person name="Auch B."/>
            <person name="Kono T."/>
            <person name="Mallez S."/>
            <person name="Zhang Y."/>
            <person name="Obille A."/>
            <person name="Becker A."/>
            <person name="Abrahante J.E."/>
            <person name="Garbe J."/>
            <person name="Badalamenti J.P."/>
            <person name="Herman A."/>
            <person name="Mangelson H."/>
            <person name="Liachko I."/>
            <person name="Sullivan S."/>
            <person name="Sone E.D."/>
            <person name="Koren S."/>
            <person name="Silverstein K.A.T."/>
            <person name="Beckman K.B."/>
            <person name="Gohl D.M."/>
        </authorList>
    </citation>
    <scope>NUCLEOTIDE SEQUENCE</scope>
    <source>
        <strain evidence="1">Duluth1</strain>
        <tissue evidence="1">Whole animal</tissue>
    </source>
</reference>
<keyword evidence="2" id="KW-1185">Reference proteome</keyword>
<proteinExistence type="predicted"/>
<evidence type="ECO:0000313" key="1">
    <source>
        <dbReference type="EMBL" id="KAH3706287.1"/>
    </source>
</evidence>
<comment type="caution">
    <text evidence="1">The sequence shown here is derived from an EMBL/GenBank/DDBJ whole genome shotgun (WGS) entry which is preliminary data.</text>
</comment>
<accession>A0A9D3YWW7</accession>
<reference evidence="1" key="2">
    <citation type="submission" date="2020-11" db="EMBL/GenBank/DDBJ databases">
        <authorList>
            <person name="McCartney M.A."/>
            <person name="Auch B."/>
            <person name="Kono T."/>
            <person name="Mallez S."/>
            <person name="Becker A."/>
            <person name="Gohl D.M."/>
            <person name="Silverstein K.A.T."/>
            <person name="Koren S."/>
            <person name="Bechman K.B."/>
            <person name="Herman A."/>
            <person name="Abrahante J.E."/>
            <person name="Garbe J."/>
        </authorList>
    </citation>
    <scope>NUCLEOTIDE SEQUENCE</scope>
    <source>
        <strain evidence="1">Duluth1</strain>
        <tissue evidence="1">Whole animal</tissue>
    </source>
</reference>
<sequence>MSLALRTKGLLHVRKVSIQINLCSLQRLIKGNTEDRATCEDQPCAAAFYEASCASNLTDPCLDFAMAVEFPFYDRAHPVITLLEKQFCTVRLQQFLRPKSMDKFPYKTVIFLSILLLMLSLDKIQDLP</sequence>
<evidence type="ECO:0000313" key="2">
    <source>
        <dbReference type="Proteomes" id="UP000828390"/>
    </source>
</evidence>
<organism evidence="1 2">
    <name type="scientific">Dreissena polymorpha</name>
    <name type="common">Zebra mussel</name>
    <name type="synonym">Mytilus polymorpha</name>
    <dbReference type="NCBI Taxonomy" id="45954"/>
    <lineage>
        <taxon>Eukaryota</taxon>
        <taxon>Metazoa</taxon>
        <taxon>Spiralia</taxon>
        <taxon>Lophotrochozoa</taxon>
        <taxon>Mollusca</taxon>
        <taxon>Bivalvia</taxon>
        <taxon>Autobranchia</taxon>
        <taxon>Heteroconchia</taxon>
        <taxon>Euheterodonta</taxon>
        <taxon>Imparidentia</taxon>
        <taxon>Neoheterodontei</taxon>
        <taxon>Myida</taxon>
        <taxon>Dreissenoidea</taxon>
        <taxon>Dreissenidae</taxon>
        <taxon>Dreissena</taxon>
    </lineage>
</organism>
<dbReference type="AlphaFoldDB" id="A0A9D3YWW7"/>
<name>A0A9D3YWW7_DREPO</name>
<dbReference type="EMBL" id="JAIWYP010000014">
    <property type="protein sequence ID" value="KAH3706287.1"/>
    <property type="molecule type" value="Genomic_DNA"/>
</dbReference>
<gene>
    <name evidence="1" type="ORF">DPMN_065672</name>
</gene>
<protein>
    <submittedName>
        <fullName evidence="1">Uncharacterized protein</fullName>
    </submittedName>
</protein>